<dbReference type="InterPro" id="IPR050563">
    <property type="entry name" value="4-hydroxybenzoyl-CoA_TE"/>
</dbReference>
<dbReference type="InterPro" id="IPR029069">
    <property type="entry name" value="HotDog_dom_sf"/>
</dbReference>
<keyword evidence="2" id="KW-0378">Hydrolase</keyword>
<dbReference type="Proteomes" id="UP001501612">
    <property type="component" value="Unassembled WGS sequence"/>
</dbReference>
<evidence type="ECO:0000313" key="5">
    <source>
        <dbReference type="Proteomes" id="UP001501612"/>
    </source>
</evidence>
<dbReference type="Gene3D" id="3.10.129.10">
    <property type="entry name" value="Hotdog Thioesterase"/>
    <property type="match status" value="1"/>
</dbReference>
<dbReference type="PANTHER" id="PTHR31793:SF27">
    <property type="entry name" value="NOVEL THIOESTERASE SUPERFAMILY DOMAIN AND SAPOSIN A-TYPE DOMAIN CONTAINING PROTEIN (0610012H03RIK)"/>
    <property type="match status" value="1"/>
</dbReference>
<feature type="region of interest" description="Disordered" evidence="3">
    <location>
        <begin position="1"/>
        <end position="20"/>
    </location>
</feature>
<dbReference type="PANTHER" id="PTHR31793">
    <property type="entry name" value="4-HYDROXYBENZOYL-COA THIOESTERASE FAMILY MEMBER"/>
    <property type="match status" value="1"/>
</dbReference>
<reference evidence="4 5" key="1">
    <citation type="journal article" date="2019" name="Int. J. Syst. Evol. Microbiol.">
        <title>The Global Catalogue of Microorganisms (GCM) 10K type strain sequencing project: providing services to taxonomists for standard genome sequencing and annotation.</title>
        <authorList>
            <consortium name="The Broad Institute Genomics Platform"/>
            <consortium name="The Broad Institute Genome Sequencing Center for Infectious Disease"/>
            <person name="Wu L."/>
            <person name="Ma J."/>
        </authorList>
    </citation>
    <scope>NUCLEOTIDE SEQUENCE [LARGE SCALE GENOMIC DNA]</scope>
    <source>
        <strain evidence="4 5">JCM 14046</strain>
    </source>
</reference>
<keyword evidence="5" id="KW-1185">Reference proteome</keyword>
<dbReference type="Pfam" id="PF13279">
    <property type="entry name" value="4HBT_2"/>
    <property type="match status" value="1"/>
</dbReference>
<sequence>MCPPSDPASDPAPARAPRPTRADYAHWRTVTTRWRDDDSYRHFNNATYYELVDTAVNAFLIEATGSDPRDWPEFGIVAETGCRYFREIGFPAPVDVGLVFERLGRSSVTYRIGMFQGGSGAEDDEAAAEARFVQVYVERERQGVGRAVVGVPDRVRTAVEPLLRS</sequence>
<organism evidence="4 5">
    <name type="scientific">Nocardioides lentus</name>
    <dbReference type="NCBI Taxonomy" id="338077"/>
    <lineage>
        <taxon>Bacteria</taxon>
        <taxon>Bacillati</taxon>
        <taxon>Actinomycetota</taxon>
        <taxon>Actinomycetes</taxon>
        <taxon>Propionibacteriales</taxon>
        <taxon>Nocardioidaceae</taxon>
        <taxon>Nocardioides</taxon>
    </lineage>
</organism>
<name>A0ABN2PM28_9ACTN</name>
<gene>
    <name evidence="4" type="ORF">GCM10009737_28000</name>
</gene>
<evidence type="ECO:0000256" key="1">
    <source>
        <dbReference type="ARBA" id="ARBA00005953"/>
    </source>
</evidence>
<protein>
    <submittedName>
        <fullName evidence="4">Thioesterase family protein</fullName>
    </submittedName>
</protein>
<dbReference type="CDD" id="cd00586">
    <property type="entry name" value="4HBT"/>
    <property type="match status" value="1"/>
</dbReference>
<dbReference type="EMBL" id="BAAAMY010000006">
    <property type="protein sequence ID" value="GAA1924651.1"/>
    <property type="molecule type" value="Genomic_DNA"/>
</dbReference>
<comment type="caution">
    <text evidence="4">The sequence shown here is derived from an EMBL/GenBank/DDBJ whole genome shotgun (WGS) entry which is preliminary data.</text>
</comment>
<evidence type="ECO:0000256" key="3">
    <source>
        <dbReference type="SAM" id="MobiDB-lite"/>
    </source>
</evidence>
<evidence type="ECO:0000313" key="4">
    <source>
        <dbReference type="EMBL" id="GAA1924651.1"/>
    </source>
</evidence>
<dbReference type="RefSeq" id="WP_344008171.1">
    <property type="nucleotide sequence ID" value="NZ_BAAAMY010000006.1"/>
</dbReference>
<accession>A0ABN2PM28</accession>
<feature type="compositionally biased region" description="Low complexity" evidence="3">
    <location>
        <begin position="7"/>
        <end position="19"/>
    </location>
</feature>
<proteinExistence type="inferred from homology"/>
<dbReference type="SUPFAM" id="SSF54637">
    <property type="entry name" value="Thioesterase/thiol ester dehydrase-isomerase"/>
    <property type="match status" value="1"/>
</dbReference>
<comment type="similarity">
    <text evidence="1">Belongs to the 4-hydroxybenzoyl-CoA thioesterase family.</text>
</comment>
<evidence type="ECO:0000256" key="2">
    <source>
        <dbReference type="ARBA" id="ARBA00022801"/>
    </source>
</evidence>